<reference evidence="4 5" key="1">
    <citation type="submission" date="2019-06" db="EMBL/GenBank/DDBJ databases">
        <title>Genome sequence of Deinococcus radiopugnans ATCC 19172.</title>
        <authorList>
            <person name="Maclea K.S."/>
            <person name="Maynard C.R."/>
        </authorList>
    </citation>
    <scope>NUCLEOTIDE SEQUENCE [LARGE SCALE GENOMIC DNA]</scope>
    <source>
        <strain evidence="4 5">ATCC 19172</strain>
    </source>
</reference>
<dbReference type="EMBL" id="JACHEW010000025">
    <property type="protein sequence ID" value="MBB6018192.1"/>
    <property type="molecule type" value="Genomic_DNA"/>
</dbReference>
<dbReference type="InterPro" id="IPR052893">
    <property type="entry name" value="TCS_response_regulator"/>
</dbReference>
<evidence type="ECO:0000313" key="5">
    <source>
        <dbReference type="Proteomes" id="UP000313988"/>
    </source>
</evidence>
<dbReference type="InterPro" id="IPR001789">
    <property type="entry name" value="Sig_transdc_resp-reg_receiver"/>
</dbReference>
<gene>
    <name evidence="4" type="ORF">FHR04_17025</name>
    <name evidence="3" type="ORF">HNQ04_003469</name>
</gene>
<sequence length="142" mass="15974">MLFPSHYLLVDDSPQDRLLAQEAFEALCPDCMLTCVGSGREALTLFDDPTFEPEVILLDLNMPGMSGFELLKVLKNDPHRVHIPVVILSTSDARQDISQAYTLHASSYLVKSATFTAFLQQVETFLHYWQVNRTTRRAGQAS</sequence>
<dbReference type="Proteomes" id="UP000629870">
    <property type="component" value="Unassembled WGS sequence"/>
</dbReference>
<proteinExistence type="predicted"/>
<evidence type="ECO:0000313" key="6">
    <source>
        <dbReference type="Proteomes" id="UP000629870"/>
    </source>
</evidence>
<feature type="domain" description="Response regulatory" evidence="2">
    <location>
        <begin position="6"/>
        <end position="126"/>
    </location>
</feature>
<dbReference type="SMART" id="SM00448">
    <property type="entry name" value="REC"/>
    <property type="match status" value="1"/>
</dbReference>
<protein>
    <submittedName>
        <fullName evidence="3">CheY-like chemotaxis protein</fullName>
    </submittedName>
    <submittedName>
        <fullName evidence="4">Response regulator</fullName>
    </submittedName>
</protein>
<accession>A0A5C4XZD5</accession>
<dbReference type="CDD" id="cd17557">
    <property type="entry name" value="REC_Rcp-like"/>
    <property type="match status" value="1"/>
</dbReference>
<evidence type="ECO:0000313" key="4">
    <source>
        <dbReference type="EMBL" id="TNM68162.1"/>
    </source>
</evidence>
<dbReference type="Pfam" id="PF00072">
    <property type="entry name" value="Response_reg"/>
    <property type="match status" value="1"/>
</dbReference>
<dbReference type="Gene3D" id="3.40.50.2300">
    <property type="match status" value="1"/>
</dbReference>
<dbReference type="GO" id="GO:0000160">
    <property type="term" value="P:phosphorelay signal transduction system"/>
    <property type="evidence" value="ECO:0007669"/>
    <property type="project" value="InterPro"/>
</dbReference>
<dbReference type="InterPro" id="IPR011006">
    <property type="entry name" value="CheY-like_superfamily"/>
</dbReference>
<keyword evidence="1" id="KW-0597">Phosphoprotein</keyword>
<feature type="modified residue" description="4-aspartylphosphate" evidence="1">
    <location>
        <position position="59"/>
    </location>
</feature>
<dbReference type="EMBL" id="VDMO01000024">
    <property type="protein sequence ID" value="TNM68162.1"/>
    <property type="molecule type" value="Genomic_DNA"/>
</dbReference>
<dbReference type="OrthoDB" id="9785718at2"/>
<reference evidence="3 6" key="2">
    <citation type="submission" date="2020-08" db="EMBL/GenBank/DDBJ databases">
        <title>Genomic Encyclopedia of Type Strains, Phase IV (KMG-IV): sequencing the most valuable type-strain genomes for metagenomic binning, comparative biology and taxonomic classification.</title>
        <authorList>
            <person name="Goeker M."/>
        </authorList>
    </citation>
    <scope>NUCLEOTIDE SEQUENCE [LARGE SCALE GENOMIC DNA]</scope>
    <source>
        <strain evidence="3 6">DSM 12027</strain>
    </source>
</reference>
<dbReference type="PANTHER" id="PTHR44520:SF2">
    <property type="entry name" value="RESPONSE REGULATOR RCP1"/>
    <property type="match status" value="1"/>
</dbReference>
<dbReference type="RefSeq" id="WP_139404437.1">
    <property type="nucleotide sequence ID" value="NZ_JACHEW010000025.1"/>
</dbReference>
<name>A0A5C4XZD5_9DEIO</name>
<dbReference type="PANTHER" id="PTHR44520">
    <property type="entry name" value="RESPONSE REGULATOR RCP1-RELATED"/>
    <property type="match status" value="1"/>
</dbReference>
<dbReference type="PROSITE" id="PS50110">
    <property type="entry name" value="RESPONSE_REGULATORY"/>
    <property type="match status" value="1"/>
</dbReference>
<evidence type="ECO:0000259" key="2">
    <source>
        <dbReference type="PROSITE" id="PS50110"/>
    </source>
</evidence>
<dbReference type="SUPFAM" id="SSF52172">
    <property type="entry name" value="CheY-like"/>
    <property type="match status" value="1"/>
</dbReference>
<evidence type="ECO:0000256" key="1">
    <source>
        <dbReference type="PROSITE-ProRule" id="PRU00169"/>
    </source>
</evidence>
<organism evidence="4 5">
    <name type="scientific">Deinococcus radiopugnans ATCC 19172</name>
    <dbReference type="NCBI Taxonomy" id="585398"/>
    <lineage>
        <taxon>Bacteria</taxon>
        <taxon>Thermotogati</taxon>
        <taxon>Deinococcota</taxon>
        <taxon>Deinococci</taxon>
        <taxon>Deinococcales</taxon>
        <taxon>Deinococcaceae</taxon>
        <taxon>Deinococcus</taxon>
    </lineage>
</organism>
<dbReference type="AlphaFoldDB" id="A0A5C4XZD5"/>
<keyword evidence="6" id="KW-1185">Reference proteome</keyword>
<comment type="caution">
    <text evidence="4">The sequence shown here is derived from an EMBL/GenBank/DDBJ whole genome shotgun (WGS) entry which is preliminary data.</text>
</comment>
<dbReference type="Proteomes" id="UP000313988">
    <property type="component" value="Unassembled WGS sequence"/>
</dbReference>
<evidence type="ECO:0000313" key="3">
    <source>
        <dbReference type="EMBL" id="MBB6018192.1"/>
    </source>
</evidence>